<dbReference type="Pfam" id="PF01764">
    <property type="entry name" value="Lipase_3"/>
    <property type="match status" value="1"/>
</dbReference>
<evidence type="ECO:0000313" key="7">
    <source>
        <dbReference type="EMBL" id="TFK17672.1"/>
    </source>
</evidence>
<protein>
    <submittedName>
        <fullName evidence="7">Lipase</fullName>
    </submittedName>
</protein>
<dbReference type="GO" id="GO:0006629">
    <property type="term" value="P:lipid metabolic process"/>
    <property type="evidence" value="ECO:0007669"/>
    <property type="project" value="InterPro"/>
</dbReference>
<evidence type="ECO:0000256" key="4">
    <source>
        <dbReference type="ARBA" id="ARBA00048461"/>
    </source>
</evidence>
<reference evidence="7 8" key="1">
    <citation type="journal article" date="2019" name="Nat. Ecol. Evol.">
        <title>Megaphylogeny resolves global patterns of mushroom evolution.</title>
        <authorList>
            <person name="Varga T."/>
            <person name="Krizsan K."/>
            <person name="Foldi C."/>
            <person name="Dima B."/>
            <person name="Sanchez-Garcia M."/>
            <person name="Sanchez-Ramirez S."/>
            <person name="Szollosi G.J."/>
            <person name="Szarkandi J.G."/>
            <person name="Papp V."/>
            <person name="Albert L."/>
            <person name="Andreopoulos W."/>
            <person name="Angelini C."/>
            <person name="Antonin V."/>
            <person name="Barry K.W."/>
            <person name="Bougher N.L."/>
            <person name="Buchanan P."/>
            <person name="Buyck B."/>
            <person name="Bense V."/>
            <person name="Catcheside P."/>
            <person name="Chovatia M."/>
            <person name="Cooper J."/>
            <person name="Damon W."/>
            <person name="Desjardin D."/>
            <person name="Finy P."/>
            <person name="Geml J."/>
            <person name="Haridas S."/>
            <person name="Hughes K."/>
            <person name="Justo A."/>
            <person name="Karasinski D."/>
            <person name="Kautmanova I."/>
            <person name="Kiss B."/>
            <person name="Kocsube S."/>
            <person name="Kotiranta H."/>
            <person name="LaButti K.M."/>
            <person name="Lechner B.E."/>
            <person name="Liimatainen K."/>
            <person name="Lipzen A."/>
            <person name="Lukacs Z."/>
            <person name="Mihaltcheva S."/>
            <person name="Morgado L.N."/>
            <person name="Niskanen T."/>
            <person name="Noordeloos M.E."/>
            <person name="Ohm R.A."/>
            <person name="Ortiz-Santana B."/>
            <person name="Ovrebo C."/>
            <person name="Racz N."/>
            <person name="Riley R."/>
            <person name="Savchenko A."/>
            <person name="Shiryaev A."/>
            <person name="Soop K."/>
            <person name="Spirin V."/>
            <person name="Szebenyi C."/>
            <person name="Tomsovsky M."/>
            <person name="Tulloss R.E."/>
            <person name="Uehling J."/>
            <person name="Grigoriev I.V."/>
            <person name="Vagvolgyi C."/>
            <person name="Papp T."/>
            <person name="Martin F.M."/>
            <person name="Miettinen O."/>
            <person name="Hibbett D.S."/>
            <person name="Nagy L.G."/>
        </authorList>
    </citation>
    <scope>NUCLEOTIDE SEQUENCE [LARGE SCALE GENOMIC DNA]</scope>
    <source>
        <strain evidence="7 8">CBS 121175</strain>
    </source>
</reference>
<comment type="catalytic activity">
    <reaction evidence="4">
        <text>a monoacylglycerol + H2O = glycerol + a fatty acid + H(+)</text>
        <dbReference type="Rhea" id="RHEA:15245"/>
        <dbReference type="ChEBI" id="CHEBI:15377"/>
        <dbReference type="ChEBI" id="CHEBI:15378"/>
        <dbReference type="ChEBI" id="CHEBI:17408"/>
        <dbReference type="ChEBI" id="CHEBI:17754"/>
        <dbReference type="ChEBI" id="CHEBI:28868"/>
    </reaction>
</comment>
<accession>A0A5C3KCV1</accession>
<dbReference type="PANTHER" id="PTHR45856:SF25">
    <property type="entry name" value="FUNGAL LIPASE-LIKE DOMAIN-CONTAINING PROTEIN"/>
    <property type="match status" value="1"/>
</dbReference>
<evidence type="ECO:0000256" key="5">
    <source>
        <dbReference type="SAM" id="SignalP"/>
    </source>
</evidence>
<evidence type="ECO:0000256" key="2">
    <source>
        <dbReference type="ARBA" id="ARBA00043996"/>
    </source>
</evidence>
<keyword evidence="1" id="KW-1015">Disulfide bond</keyword>
<evidence type="ECO:0000256" key="3">
    <source>
        <dbReference type="ARBA" id="ARBA00047591"/>
    </source>
</evidence>
<evidence type="ECO:0000256" key="1">
    <source>
        <dbReference type="ARBA" id="ARBA00023157"/>
    </source>
</evidence>
<dbReference type="STRING" id="230819.A0A5C3KCV1"/>
<feature type="chain" id="PRO_5023003838" evidence="5">
    <location>
        <begin position="28"/>
        <end position="306"/>
    </location>
</feature>
<dbReference type="InterPro" id="IPR002921">
    <property type="entry name" value="Fungal_lipase-type"/>
</dbReference>
<organism evidence="7 8">
    <name type="scientific">Coprinopsis marcescibilis</name>
    <name type="common">Agaric fungus</name>
    <name type="synonym">Psathyrella marcescibilis</name>
    <dbReference type="NCBI Taxonomy" id="230819"/>
    <lineage>
        <taxon>Eukaryota</taxon>
        <taxon>Fungi</taxon>
        <taxon>Dikarya</taxon>
        <taxon>Basidiomycota</taxon>
        <taxon>Agaricomycotina</taxon>
        <taxon>Agaricomycetes</taxon>
        <taxon>Agaricomycetidae</taxon>
        <taxon>Agaricales</taxon>
        <taxon>Agaricineae</taxon>
        <taxon>Psathyrellaceae</taxon>
        <taxon>Coprinopsis</taxon>
    </lineage>
</organism>
<keyword evidence="5" id="KW-0732">Signal</keyword>
<dbReference type="InterPro" id="IPR029058">
    <property type="entry name" value="AB_hydrolase_fold"/>
</dbReference>
<feature type="signal peptide" evidence="5">
    <location>
        <begin position="1"/>
        <end position="27"/>
    </location>
</feature>
<dbReference type="PANTHER" id="PTHR45856">
    <property type="entry name" value="ALPHA/BETA-HYDROLASES SUPERFAMILY PROTEIN"/>
    <property type="match status" value="1"/>
</dbReference>
<keyword evidence="8" id="KW-1185">Reference proteome</keyword>
<dbReference type="AlphaFoldDB" id="A0A5C3KCV1"/>
<dbReference type="SUPFAM" id="SSF53474">
    <property type="entry name" value="alpha/beta-Hydrolases"/>
    <property type="match status" value="1"/>
</dbReference>
<feature type="domain" description="Fungal lipase-type" evidence="6">
    <location>
        <begin position="108"/>
        <end position="246"/>
    </location>
</feature>
<dbReference type="CDD" id="cd00519">
    <property type="entry name" value="Lipase_3"/>
    <property type="match status" value="1"/>
</dbReference>
<comment type="similarity">
    <text evidence="2">Belongs to the AB hydrolase superfamily. Lipase family. Class 3 subfamily.</text>
</comment>
<proteinExistence type="inferred from homology"/>
<evidence type="ECO:0000259" key="6">
    <source>
        <dbReference type="Pfam" id="PF01764"/>
    </source>
</evidence>
<comment type="catalytic activity">
    <reaction evidence="3">
        <text>a diacylglycerol + H2O = a monoacylglycerol + a fatty acid + H(+)</text>
        <dbReference type="Rhea" id="RHEA:32731"/>
        <dbReference type="ChEBI" id="CHEBI:15377"/>
        <dbReference type="ChEBI" id="CHEBI:15378"/>
        <dbReference type="ChEBI" id="CHEBI:17408"/>
        <dbReference type="ChEBI" id="CHEBI:18035"/>
        <dbReference type="ChEBI" id="CHEBI:28868"/>
    </reaction>
</comment>
<gene>
    <name evidence="7" type="ORF">FA15DRAFT_650201</name>
</gene>
<name>A0A5C3KCV1_COPMA</name>
<dbReference type="InterPro" id="IPR051218">
    <property type="entry name" value="Sec_MonoDiacylglyc_Lipase"/>
</dbReference>
<dbReference type="Proteomes" id="UP000307440">
    <property type="component" value="Unassembled WGS sequence"/>
</dbReference>
<evidence type="ECO:0000313" key="8">
    <source>
        <dbReference type="Proteomes" id="UP000307440"/>
    </source>
</evidence>
<dbReference type="EMBL" id="ML210477">
    <property type="protein sequence ID" value="TFK17672.1"/>
    <property type="molecule type" value="Genomic_DNA"/>
</dbReference>
<sequence>MVSVSQSFSQLLFLFLAALVSTKPGRAFPLQHRQTDLVSLSTAGISAFKPFTFYASTAYCQPEAILQWSCGANCDANPTFQPLAAGGDGADVQFWYVGIDPTLETIIVSHQGTDPSKIDPLLTNADIRLDELDAVFFPGIDDSVKVHNGFTEAHAETAVQIRDAVQNAINQSNLTSITLVGHSLGGALSLLDAVSLPLFFPTATFKTIVYGMPRVGNQAFAEHVNQNVNLDRINNKDDVVPIIPGRFLGFSHPGGEKHIQDDDSWLVCVGNDSKDPRCATGDVRNILDGSIEDHGGPYDGVNIGCD</sequence>
<dbReference type="OrthoDB" id="426718at2759"/>
<dbReference type="Gene3D" id="3.40.50.1820">
    <property type="entry name" value="alpha/beta hydrolase"/>
    <property type="match status" value="1"/>
</dbReference>